<dbReference type="Proteomes" id="UP000271152">
    <property type="component" value="Unassembled WGS sequence"/>
</dbReference>
<dbReference type="EMBL" id="RBUG01000053">
    <property type="protein sequence ID" value="RMU74695.1"/>
    <property type="molecule type" value="Genomic_DNA"/>
</dbReference>
<feature type="region of interest" description="Disordered" evidence="1">
    <location>
        <begin position="1"/>
        <end position="23"/>
    </location>
</feature>
<reference evidence="2 3" key="1">
    <citation type="submission" date="2018-08" db="EMBL/GenBank/DDBJ databases">
        <title>Recombination of ecologically and evolutionarily significant loci maintains genetic cohesion in the Pseudomonas syringae species complex.</title>
        <authorList>
            <person name="Dillon M."/>
            <person name="Thakur S."/>
            <person name="Almeida R.N.D."/>
            <person name="Weir B.S."/>
            <person name="Guttman D.S."/>
        </authorList>
    </citation>
    <scope>NUCLEOTIDE SEQUENCE [LARGE SCALE GENOMIC DNA]</scope>
    <source>
        <strain evidence="2 3">ICMP 11947</strain>
    </source>
</reference>
<accession>A0A3M5WYI8</accession>
<protein>
    <submittedName>
        <fullName evidence="2">Uncharacterized protein</fullName>
    </submittedName>
</protein>
<name>A0A3M5WYI8_9PSED</name>
<evidence type="ECO:0000313" key="2">
    <source>
        <dbReference type="EMBL" id="RMU74695.1"/>
    </source>
</evidence>
<comment type="caution">
    <text evidence="2">The sequence shown here is derived from an EMBL/GenBank/DDBJ whole genome shotgun (WGS) entry which is preliminary data.</text>
</comment>
<dbReference type="AlphaFoldDB" id="A0A3M5WYI8"/>
<evidence type="ECO:0000256" key="1">
    <source>
        <dbReference type="SAM" id="MobiDB-lite"/>
    </source>
</evidence>
<proteinExistence type="predicted"/>
<evidence type="ECO:0000313" key="3">
    <source>
        <dbReference type="Proteomes" id="UP000271152"/>
    </source>
</evidence>
<organism evidence="2 3">
    <name type="scientific">Pseudomonas syringae pv. apii</name>
    <dbReference type="NCBI Taxonomy" id="81036"/>
    <lineage>
        <taxon>Bacteria</taxon>
        <taxon>Pseudomonadati</taxon>
        <taxon>Pseudomonadota</taxon>
        <taxon>Gammaproteobacteria</taxon>
        <taxon>Pseudomonadales</taxon>
        <taxon>Pseudomonadaceae</taxon>
        <taxon>Pseudomonas</taxon>
    </lineage>
</organism>
<gene>
    <name evidence="2" type="ORF">ALP23_05341</name>
</gene>
<sequence length="1005" mass="110694">MTGCEHGGYRCRHQPELQPGSGDAGDLAAGLIGVEYRQLDLEASALADVGDAELAAHLVDDAVTDGQAQPGADTYRFSGEKRLENALQQPRINASTVVLDRQADDIFIALGLDTDPWLEIPVLFPARQQGIPGVDHQVDQHLLKLIDMTTNPHRVDHPADPQLHALAFHAFSQHRDRAFDRLGRIEQLLFYFRAATEYPHMIDHPGGALHLGVDAIELFSEVFDVHITPTQTLEDVDHGHAHDVERLIDLVGQTGGHLAKRCHLRALIQLHARAAYIGVVTAHRLHFDQFAVFIEYPPVGPYPPGILASRQLDTDFFGTHRRFRSQLADTLDECLALLVRQPVSQVDPGQLLGCALHILGQRPVAETQHQVRRVAADHGRRILDQNAVTLLATPYMLGGQGGLGHIQPQTHRLHRHAEVVTQQSRLVQQPVVLAVPVAQPETAADESFAQQLAITLEPDVVVVGMDVPRQLPVDAIGQRPAQQRREAVTEKGGFQIAVIITLHVNHGGRTGNQIIQPGMGGGGLGFLILDIADVQHEAQYPLHLPPVQRLPLNTKPEGFLSGVVLCQTYTEQQRRALVAQLGEATGQLLSIGGMNQCQPVLTRQALDPVAQTQTASQLRCQQNLVTIRQQFPPPGAQKVLKHRQAFDMVTVMLLGHSKKHRPGQRRAQVEPLALAQVRRLLLRVIKTEHQPGLGNVIAAVGDEKTVSVAENTLQRSRIDTAAKPQLLRGIDVESIQRSAQPLPDLPQLGRRMSAVLTINTPADTANLRQHQRHTGNAPQLREFLQLLAHHGSQAVDIAPSHTLGHLPGKPQALLAAARGTGFLHQVADIQQLQEPALAMRLHPASGVQGMCIVALEVQVEHVPQPVTRHTFDNQCTVGQQQTHQSLGSRQWRSDVQTREQVRADTLYTAFVIQQQIKVRTDRTGLARYRQGLRHLRCFTTAQPTAQTILFKGQVADSLVQSGCWASAEPRQCLEESTRAVPEPVGSWGTGWSRSKCLRYRSRWYG</sequence>